<sequence length="110" mass="12511">MDFQSGDLLWDDLNQIAANDLAKQQARSSMWSQAQPESDQSQVIGRLPHLRSCDVDSGRDYDRNYPTGFHYDHILQRGAGKKTSKQVYLLQKTKSPLHQSTSGETSLKRM</sequence>
<accession>A0ACC1R455</accession>
<evidence type="ECO:0000313" key="2">
    <source>
        <dbReference type="Proteomes" id="UP001148737"/>
    </source>
</evidence>
<organism evidence="1 2">
    <name type="scientific">Lecanicillium saksenae</name>
    <dbReference type="NCBI Taxonomy" id="468837"/>
    <lineage>
        <taxon>Eukaryota</taxon>
        <taxon>Fungi</taxon>
        <taxon>Dikarya</taxon>
        <taxon>Ascomycota</taxon>
        <taxon>Pezizomycotina</taxon>
        <taxon>Sordariomycetes</taxon>
        <taxon>Hypocreomycetidae</taxon>
        <taxon>Hypocreales</taxon>
        <taxon>Cordycipitaceae</taxon>
        <taxon>Lecanicillium</taxon>
    </lineage>
</organism>
<comment type="caution">
    <text evidence="1">The sequence shown here is derived from an EMBL/GenBank/DDBJ whole genome shotgun (WGS) entry which is preliminary data.</text>
</comment>
<name>A0ACC1R455_9HYPO</name>
<protein>
    <submittedName>
        <fullName evidence="1">Uncharacterized protein</fullName>
    </submittedName>
</protein>
<proteinExistence type="predicted"/>
<reference evidence="1" key="1">
    <citation type="submission" date="2022-07" db="EMBL/GenBank/DDBJ databases">
        <title>Genome Sequence of Lecanicillium saksenae.</title>
        <authorList>
            <person name="Buettner E."/>
        </authorList>
    </citation>
    <scope>NUCLEOTIDE SEQUENCE</scope>
    <source>
        <strain evidence="1">VT-O1</strain>
    </source>
</reference>
<dbReference type="EMBL" id="JANAKD010000115">
    <property type="protein sequence ID" value="KAJ3497373.1"/>
    <property type="molecule type" value="Genomic_DNA"/>
</dbReference>
<gene>
    <name evidence="1" type="ORF">NLG97_g1955</name>
</gene>
<dbReference type="Proteomes" id="UP001148737">
    <property type="component" value="Unassembled WGS sequence"/>
</dbReference>
<evidence type="ECO:0000313" key="1">
    <source>
        <dbReference type="EMBL" id="KAJ3497373.1"/>
    </source>
</evidence>
<keyword evidence="2" id="KW-1185">Reference proteome</keyword>